<dbReference type="InterPro" id="IPR002110">
    <property type="entry name" value="Ankyrin_rpt"/>
</dbReference>
<feature type="domain" description="NACHT" evidence="4">
    <location>
        <begin position="107"/>
        <end position="248"/>
    </location>
</feature>
<dbReference type="InterPro" id="IPR027417">
    <property type="entry name" value="P-loop_NTPase"/>
</dbReference>
<dbReference type="PROSITE" id="PS50088">
    <property type="entry name" value="ANK_REPEAT"/>
    <property type="match status" value="9"/>
</dbReference>
<evidence type="ECO:0000256" key="1">
    <source>
        <dbReference type="ARBA" id="ARBA00022737"/>
    </source>
</evidence>
<dbReference type="InterPro" id="IPR056884">
    <property type="entry name" value="NPHP3-like_N"/>
</dbReference>
<dbReference type="Gene3D" id="3.40.50.300">
    <property type="entry name" value="P-loop containing nucleotide triphosphate hydrolases"/>
    <property type="match status" value="1"/>
</dbReference>
<evidence type="ECO:0000256" key="2">
    <source>
        <dbReference type="ARBA" id="ARBA00023043"/>
    </source>
</evidence>
<feature type="repeat" description="ANK" evidence="3">
    <location>
        <begin position="697"/>
        <end position="729"/>
    </location>
</feature>
<protein>
    <submittedName>
        <fullName evidence="5">Pfs, NACHT and ankyrin domain protein</fullName>
    </submittedName>
</protein>
<dbReference type="SUPFAM" id="SSF52540">
    <property type="entry name" value="P-loop containing nucleoside triphosphate hydrolases"/>
    <property type="match status" value="1"/>
</dbReference>
<organism evidence="5 6">
    <name type="scientific">Mycena venus</name>
    <dbReference type="NCBI Taxonomy" id="2733690"/>
    <lineage>
        <taxon>Eukaryota</taxon>
        <taxon>Fungi</taxon>
        <taxon>Dikarya</taxon>
        <taxon>Basidiomycota</taxon>
        <taxon>Agaricomycotina</taxon>
        <taxon>Agaricomycetes</taxon>
        <taxon>Agaricomycetidae</taxon>
        <taxon>Agaricales</taxon>
        <taxon>Marasmiineae</taxon>
        <taxon>Mycenaceae</taxon>
        <taxon>Mycena</taxon>
    </lineage>
</organism>
<feature type="repeat" description="ANK" evidence="3">
    <location>
        <begin position="763"/>
        <end position="795"/>
    </location>
</feature>
<dbReference type="Pfam" id="PF13637">
    <property type="entry name" value="Ank_4"/>
    <property type="match status" value="1"/>
</dbReference>
<dbReference type="PROSITE" id="PS50837">
    <property type="entry name" value="NACHT"/>
    <property type="match status" value="1"/>
</dbReference>
<dbReference type="EMBL" id="JACAZI010000006">
    <property type="protein sequence ID" value="KAF7358500.1"/>
    <property type="molecule type" value="Genomic_DNA"/>
</dbReference>
<feature type="repeat" description="ANK" evidence="3">
    <location>
        <begin position="598"/>
        <end position="630"/>
    </location>
</feature>
<comment type="caution">
    <text evidence="5">The sequence shown here is derived from an EMBL/GenBank/DDBJ whole genome shotgun (WGS) entry which is preliminary data.</text>
</comment>
<gene>
    <name evidence="5" type="ORF">MVEN_00900700</name>
</gene>
<reference evidence="5" key="1">
    <citation type="submission" date="2020-05" db="EMBL/GenBank/DDBJ databases">
        <title>Mycena genomes resolve the evolution of fungal bioluminescence.</title>
        <authorList>
            <person name="Tsai I.J."/>
        </authorList>
    </citation>
    <scope>NUCLEOTIDE SEQUENCE</scope>
    <source>
        <strain evidence="5">CCC161011</strain>
    </source>
</reference>
<feature type="repeat" description="ANK" evidence="3">
    <location>
        <begin position="796"/>
        <end position="828"/>
    </location>
</feature>
<dbReference type="InterPro" id="IPR007111">
    <property type="entry name" value="NACHT_NTPase"/>
</dbReference>
<feature type="repeat" description="ANK" evidence="3">
    <location>
        <begin position="664"/>
        <end position="696"/>
    </location>
</feature>
<keyword evidence="2 3" id="KW-0040">ANK repeat</keyword>
<dbReference type="Pfam" id="PF12796">
    <property type="entry name" value="Ank_2"/>
    <property type="match status" value="3"/>
</dbReference>
<keyword evidence="1" id="KW-0677">Repeat</keyword>
<dbReference type="PANTHER" id="PTHR24198:SF194">
    <property type="entry name" value="INVERSIN-A"/>
    <property type="match status" value="1"/>
</dbReference>
<dbReference type="PANTHER" id="PTHR24198">
    <property type="entry name" value="ANKYRIN REPEAT AND PROTEIN KINASE DOMAIN-CONTAINING PROTEIN"/>
    <property type="match status" value="1"/>
</dbReference>
<feature type="repeat" description="ANK" evidence="3">
    <location>
        <begin position="631"/>
        <end position="663"/>
    </location>
</feature>
<name>A0A8H6YCE2_9AGAR</name>
<feature type="repeat" description="ANK" evidence="3">
    <location>
        <begin position="862"/>
        <end position="894"/>
    </location>
</feature>
<evidence type="ECO:0000259" key="4">
    <source>
        <dbReference type="PROSITE" id="PS50837"/>
    </source>
</evidence>
<feature type="repeat" description="ANK" evidence="3">
    <location>
        <begin position="730"/>
        <end position="762"/>
    </location>
</feature>
<dbReference type="PROSITE" id="PS50297">
    <property type="entry name" value="ANK_REP_REGION"/>
    <property type="match status" value="9"/>
</dbReference>
<dbReference type="SMART" id="SM00248">
    <property type="entry name" value="ANK"/>
    <property type="match status" value="10"/>
</dbReference>
<evidence type="ECO:0000313" key="5">
    <source>
        <dbReference type="EMBL" id="KAF7358500.1"/>
    </source>
</evidence>
<evidence type="ECO:0000313" key="6">
    <source>
        <dbReference type="Proteomes" id="UP000620124"/>
    </source>
</evidence>
<keyword evidence="6" id="KW-1185">Reference proteome</keyword>
<dbReference type="SUPFAM" id="SSF48403">
    <property type="entry name" value="Ankyrin repeat"/>
    <property type="match status" value="1"/>
</dbReference>
<dbReference type="Proteomes" id="UP000620124">
    <property type="component" value="Unassembled WGS sequence"/>
</dbReference>
<proteinExistence type="predicted"/>
<dbReference type="AlphaFoldDB" id="A0A8H6YCE2"/>
<dbReference type="PRINTS" id="PR01415">
    <property type="entry name" value="ANKYRIN"/>
</dbReference>
<dbReference type="Gene3D" id="1.25.40.20">
    <property type="entry name" value="Ankyrin repeat-containing domain"/>
    <property type="match status" value="5"/>
</dbReference>
<dbReference type="InterPro" id="IPR036770">
    <property type="entry name" value="Ankyrin_rpt-contain_sf"/>
</dbReference>
<evidence type="ECO:0000256" key="3">
    <source>
        <dbReference type="PROSITE-ProRule" id="PRU00023"/>
    </source>
</evidence>
<dbReference type="OrthoDB" id="194358at2759"/>
<dbReference type="Pfam" id="PF24883">
    <property type="entry name" value="NPHP3_N"/>
    <property type="match status" value="1"/>
</dbReference>
<sequence>MSGERNEFKTFIANIYGGTGGVGGVGGITGGAAGAGEGPNMHFGGVQNLTNNIVNQGHGLEEVLSKWLRIPPDLSDRQYELQSLRHEATGNWLLHDYRFVKWKATPSSLWIKGISGTGKSVLSSMVIEDITVTCPKSTVAYFYFDFRNERERMDIMVRSIIWQLSRWSPSPYSALHRLYETLGNGTIQPQHAHLQGVLKDLLSDLGQTYMIIDGLDECRKTDWKLLIEFIHSLHHPTKNALHLLFTSQLFEEFQKAFKDVTFIELGSAVSTGDIRSFVGSEVLRVGNWASGDEYAQDVTEQIVQKSNGMFRMAACLLLELHKCHWEDNWVKTLTTLPTDLFGIYDHFLTWAKDTLPSVFIQAIFRWLLFSARQVTTDELADAIAFPLDNPAFDFSDPAKSIYHPNRRQGNSGIFKLLEGLIMIKKVNNAQSRLSFCDWDKLSIALTHSSVKDYLLSSQFHQKFGSFIDLTKGVSHKFITQTCVHYLLLFADATHSMTKETLPHYPMSLYAAEYWFYHLQLCDNWDQETLLPSIMHLLEDGSSQYAALYQLRPLPWYMIRVWDEPISPAICMCSEIGYTAGVQSLLTKHSTSVNQADKDGWTALHRALSKGHLDIAQLLIECSTFVDQANKDGWITLHYALSKGHLDIAQLLIKCSTSINQADKHGWTTLHLASSKGHLNIVQLLMKHSASVNQADKDGWTALHLASSGGHLSIAQLLIECSASVNQADKDGWTALHLASREGHLDIVQLLIECGASVKQAEKHGWTALHHASSGGHLNIVQLLIEHSASVNQVDKHGRTALHRASSRGHLDIAQFLTEHSASVNQADKHGWTALHLASREGHLDIVQLLIKHNASGVQADRDGRTALHLASRKGHLNIAQLLIEHSTSVDQADRYGRTVQHALKEGHLDVVQLLIKCNASVVQADRDGGTVLN</sequence>
<dbReference type="Pfam" id="PF00023">
    <property type="entry name" value="Ank"/>
    <property type="match status" value="1"/>
</dbReference>
<feature type="repeat" description="ANK" evidence="3">
    <location>
        <begin position="829"/>
        <end position="861"/>
    </location>
</feature>
<accession>A0A8H6YCE2</accession>